<sequence>MRWCFLVVRLAVSVLSPGPSLVSWTICWGSPLREGRLPTLRGSWRLPPVRSVPETGNRLFPCLVTVLRVRPTWRAHPIRLMRRWRRSPHHASGHGTEPGKCRHRPVRQILWSRPI</sequence>
<name>A0A1Y1S4H5_9MICR</name>
<feature type="signal peptide" evidence="1">
    <location>
        <begin position="1"/>
        <end position="22"/>
    </location>
</feature>
<dbReference type="VEuPathDB" id="MicrosporidiaDB:ECANGB1_2749"/>
<gene>
    <name evidence="2" type="ORF">ECANGB1_2749</name>
</gene>
<evidence type="ECO:0000313" key="2">
    <source>
        <dbReference type="EMBL" id="ORD92968.1"/>
    </source>
</evidence>
<keyword evidence="1" id="KW-0732">Signal</keyword>
<evidence type="ECO:0008006" key="4">
    <source>
        <dbReference type="Google" id="ProtNLM"/>
    </source>
</evidence>
<reference evidence="2 3" key="1">
    <citation type="journal article" date="2017" name="Environ. Microbiol.">
        <title>Decay of the glycolytic pathway and adaptation to intranuclear parasitism within Enterocytozoonidae microsporidia.</title>
        <authorList>
            <person name="Wiredu Boakye D."/>
            <person name="Jaroenlak P."/>
            <person name="Prachumwat A."/>
            <person name="Williams T.A."/>
            <person name="Bateman K.S."/>
            <person name="Itsathitphaisarn O."/>
            <person name="Sritunyalucksana K."/>
            <person name="Paszkiewicz K.H."/>
            <person name="Moore K.A."/>
            <person name="Stentiford G.D."/>
            <person name="Williams B.A."/>
        </authorList>
    </citation>
    <scope>NUCLEOTIDE SEQUENCE [LARGE SCALE GENOMIC DNA]</scope>
    <source>
        <strain evidence="2 3">GB1</strain>
    </source>
</reference>
<dbReference type="Proteomes" id="UP000192639">
    <property type="component" value="Unassembled WGS sequence"/>
</dbReference>
<organism evidence="2 3">
    <name type="scientific">Enterospora canceri</name>
    <dbReference type="NCBI Taxonomy" id="1081671"/>
    <lineage>
        <taxon>Eukaryota</taxon>
        <taxon>Fungi</taxon>
        <taxon>Fungi incertae sedis</taxon>
        <taxon>Microsporidia</taxon>
        <taxon>Enterocytozoonidae</taxon>
        <taxon>Enterospora</taxon>
    </lineage>
</organism>
<dbReference type="AlphaFoldDB" id="A0A1Y1S4H5"/>
<keyword evidence="3" id="KW-1185">Reference proteome</keyword>
<protein>
    <recommendedName>
        <fullName evidence="4">Secreted protein</fullName>
    </recommendedName>
</protein>
<proteinExistence type="predicted"/>
<accession>A0A1Y1S4H5</accession>
<evidence type="ECO:0000256" key="1">
    <source>
        <dbReference type="SAM" id="SignalP"/>
    </source>
</evidence>
<feature type="chain" id="PRO_5012078724" description="Secreted protein" evidence="1">
    <location>
        <begin position="23"/>
        <end position="115"/>
    </location>
</feature>
<dbReference type="EMBL" id="LWDP01000337">
    <property type="protein sequence ID" value="ORD92968.1"/>
    <property type="molecule type" value="Genomic_DNA"/>
</dbReference>
<comment type="caution">
    <text evidence="2">The sequence shown here is derived from an EMBL/GenBank/DDBJ whole genome shotgun (WGS) entry which is preliminary data.</text>
</comment>
<evidence type="ECO:0000313" key="3">
    <source>
        <dbReference type="Proteomes" id="UP000192639"/>
    </source>
</evidence>